<keyword evidence="1" id="KW-0862">Zinc</keyword>
<dbReference type="Proteomes" id="UP000054408">
    <property type="component" value="Unassembled WGS sequence"/>
</dbReference>
<accession>A0A0L0D116</accession>
<gene>
    <name evidence="3" type="ORF">AMSG_00041</name>
</gene>
<dbReference type="GO" id="GO:0008270">
    <property type="term" value="F:zinc ion binding"/>
    <property type="evidence" value="ECO:0007669"/>
    <property type="project" value="UniProtKB-KW"/>
</dbReference>
<dbReference type="PANTHER" id="PTHR47765:SF2">
    <property type="entry name" value="EXONUCLEASE MUT-7 HOMOLOG"/>
    <property type="match status" value="1"/>
</dbReference>
<name>A0A0L0D116_THETB</name>
<dbReference type="PROSITE" id="PS50157">
    <property type="entry name" value="ZINC_FINGER_C2H2_2"/>
    <property type="match status" value="1"/>
</dbReference>
<keyword evidence="1" id="KW-0863">Zinc-finger</keyword>
<dbReference type="InterPro" id="IPR036397">
    <property type="entry name" value="RNaseH_sf"/>
</dbReference>
<dbReference type="Gene3D" id="3.30.160.60">
    <property type="entry name" value="Classic Zinc Finger"/>
    <property type="match status" value="1"/>
</dbReference>
<dbReference type="eggNOG" id="KOG4373">
    <property type="taxonomic scope" value="Eukaryota"/>
</dbReference>
<dbReference type="Gene3D" id="3.30.420.10">
    <property type="entry name" value="Ribonuclease H-like superfamily/Ribonuclease H"/>
    <property type="match status" value="1"/>
</dbReference>
<keyword evidence="3" id="KW-0269">Exonuclease</keyword>
<dbReference type="GO" id="GO:0006139">
    <property type="term" value="P:nucleobase-containing compound metabolic process"/>
    <property type="evidence" value="ECO:0007669"/>
    <property type="project" value="InterPro"/>
</dbReference>
<keyword evidence="4" id="KW-1185">Reference proteome</keyword>
<dbReference type="GO" id="GO:0008408">
    <property type="term" value="F:3'-5' exonuclease activity"/>
    <property type="evidence" value="ECO:0007669"/>
    <property type="project" value="InterPro"/>
</dbReference>
<protein>
    <submittedName>
        <fullName evidence="3">3'-5' exonuclease</fullName>
    </submittedName>
</protein>
<evidence type="ECO:0000256" key="1">
    <source>
        <dbReference type="PROSITE-ProRule" id="PRU00042"/>
    </source>
</evidence>
<keyword evidence="1" id="KW-0479">Metal-binding</keyword>
<dbReference type="InterPro" id="IPR052408">
    <property type="entry name" value="Exonuclease_MUT-7-like"/>
</dbReference>
<dbReference type="InterPro" id="IPR013087">
    <property type="entry name" value="Znf_C2H2_type"/>
</dbReference>
<keyword evidence="3" id="KW-0378">Hydrolase</keyword>
<dbReference type="PROSITE" id="PS00028">
    <property type="entry name" value="ZINC_FINGER_C2H2_1"/>
    <property type="match status" value="2"/>
</dbReference>
<keyword evidence="3" id="KW-0540">Nuclease</keyword>
<evidence type="ECO:0000259" key="2">
    <source>
        <dbReference type="PROSITE" id="PS50157"/>
    </source>
</evidence>
<reference evidence="3 4" key="1">
    <citation type="submission" date="2010-05" db="EMBL/GenBank/DDBJ databases">
        <title>The Genome Sequence of Thecamonas trahens ATCC 50062.</title>
        <authorList>
            <consortium name="The Broad Institute Genome Sequencing Platform"/>
            <person name="Russ C."/>
            <person name="Cuomo C."/>
            <person name="Shea T."/>
            <person name="Young S.K."/>
            <person name="Zeng Q."/>
            <person name="Koehrsen M."/>
            <person name="Haas B."/>
            <person name="Borodovsky M."/>
            <person name="Guigo R."/>
            <person name="Alvarado L."/>
            <person name="Berlin A."/>
            <person name="Bochicchio J."/>
            <person name="Borenstein D."/>
            <person name="Chapman S."/>
            <person name="Chen Z."/>
            <person name="Freedman E."/>
            <person name="Gellesch M."/>
            <person name="Goldberg J."/>
            <person name="Griggs A."/>
            <person name="Gujja S."/>
            <person name="Heilman E."/>
            <person name="Heiman D."/>
            <person name="Hepburn T."/>
            <person name="Howarth C."/>
            <person name="Jen D."/>
            <person name="Larson L."/>
            <person name="Mehta T."/>
            <person name="Park D."/>
            <person name="Pearson M."/>
            <person name="Roberts A."/>
            <person name="Saif S."/>
            <person name="Shenoy N."/>
            <person name="Sisk P."/>
            <person name="Stolte C."/>
            <person name="Sykes S."/>
            <person name="Thomson T."/>
            <person name="Walk T."/>
            <person name="White J."/>
            <person name="Yandava C."/>
            <person name="Burger G."/>
            <person name="Gray M.W."/>
            <person name="Holland P.W.H."/>
            <person name="King N."/>
            <person name="Lang F.B.F."/>
            <person name="Roger A.J."/>
            <person name="Ruiz-Trillo I."/>
            <person name="Lander E."/>
            <person name="Nusbaum C."/>
        </authorList>
    </citation>
    <scope>NUCLEOTIDE SEQUENCE [LARGE SCALE GENOMIC DNA]</scope>
    <source>
        <strain evidence="3 4">ATCC 50062</strain>
    </source>
</reference>
<dbReference type="STRING" id="461836.A0A0L0D116"/>
<dbReference type="GO" id="GO:0003676">
    <property type="term" value="F:nucleic acid binding"/>
    <property type="evidence" value="ECO:0007669"/>
    <property type="project" value="InterPro"/>
</dbReference>
<feature type="domain" description="C2H2-type" evidence="2">
    <location>
        <begin position="223"/>
        <end position="251"/>
    </location>
</feature>
<organism evidence="3 4">
    <name type="scientific">Thecamonas trahens ATCC 50062</name>
    <dbReference type="NCBI Taxonomy" id="461836"/>
    <lineage>
        <taxon>Eukaryota</taxon>
        <taxon>Apusozoa</taxon>
        <taxon>Apusomonadida</taxon>
        <taxon>Apusomonadidae</taxon>
        <taxon>Thecamonas</taxon>
    </lineage>
</organism>
<dbReference type="AlphaFoldDB" id="A0A0L0D116"/>
<dbReference type="SMART" id="SM00474">
    <property type="entry name" value="35EXOc"/>
    <property type="match status" value="1"/>
</dbReference>
<dbReference type="PANTHER" id="PTHR47765">
    <property type="entry name" value="3'-5' EXONUCLEASE DOMAIN-CONTAINING PROTEIN"/>
    <property type="match status" value="1"/>
</dbReference>
<evidence type="ECO:0000313" key="4">
    <source>
        <dbReference type="Proteomes" id="UP000054408"/>
    </source>
</evidence>
<dbReference type="InterPro" id="IPR002562">
    <property type="entry name" value="3'-5'_exonuclease_dom"/>
</dbReference>
<dbReference type="SUPFAM" id="SSF53098">
    <property type="entry name" value="Ribonuclease H-like"/>
    <property type="match status" value="1"/>
</dbReference>
<dbReference type="GeneID" id="25559868"/>
<sequence>MLERTSVSGFATHPKSTTSAARARIAVDVGVPAPARMLFNALISTASTTSIIGLNHLPKDVRDKLYIKHLGSVDAAPPEEWEPMRVRFVLTITAYFQLDGGGEVAADIMLNAVGSVKPYWAVIFGSDIMSLLDMSIRRGGSIIYLYPPGSSSEGCKLVSVTEADHVLGDYEGTPCKYCSEVFLTDDERVQHLHKQHKCSDCKKTGSDEALRAHARAVGHRGKIVCPECGKTMPSLEGAKSHLYWIHAEKRITKANINELPLFRLSKLETHIEIVESAAAMAIVVEKILNAFATGLATMIGFDTEWQPNYIKGAAPNPTAIVQLALESGITYIIPVLVLGTIVPLIPLFEASHVPKYAPGVHGDLGRLAEYGSFEPRGFIDLVPLARDRGFVSASLRALVALIFGKRLGKGAQMSDWSAWPLAHKQLMYAASDAFCTLRVTQFLLTDGTIEP</sequence>
<evidence type="ECO:0000313" key="3">
    <source>
        <dbReference type="EMBL" id="KNC45927.1"/>
    </source>
</evidence>
<dbReference type="Pfam" id="PF01612">
    <property type="entry name" value="DNA_pol_A_exo1"/>
    <property type="match status" value="1"/>
</dbReference>
<dbReference type="CDD" id="cd06141">
    <property type="entry name" value="WRN_exo"/>
    <property type="match status" value="1"/>
</dbReference>
<proteinExistence type="predicted"/>
<dbReference type="SMART" id="SM00355">
    <property type="entry name" value="ZnF_C2H2"/>
    <property type="match status" value="2"/>
</dbReference>
<dbReference type="InterPro" id="IPR012337">
    <property type="entry name" value="RNaseH-like_sf"/>
</dbReference>
<dbReference type="EMBL" id="GL349433">
    <property type="protein sequence ID" value="KNC45927.1"/>
    <property type="molecule type" value="Genomic_DNA"/>
</dbReference>
<dbReference type="OrthoDB" id="1920326at2759"/>
<dbReference type="RefSeq" id="XP_013762910.1">
    <property type="nucleotide sequence ID" value="XM_013907456.1"/>
</dbReference>